<dbReference type="PROSITE" id="PS51257">
    <property type="entry name" value="PROKAR_LIPOPROTEIN"/>
    <property type="match status" value="1"/>
</dbReference>
<accession>A0A9D2BGZ4</accession>
<reference evidence="2" key="1">
    <citation type="journal article" date="2021" name="PeerJ">
        <title>Extensive microbial diversity within the chicken gut microbiome revealed by metagenomics and culture.</title>
        <authorList>
            <person name="Gilroy R."/>
            <person name="Ravi A."/>
            <person name="Getino M."/>
            <person name="Pursley I."/>
            <person name="Horton D.L."/>
            <person name="Alikhan N.F."/>
            <person name="Baker D."/>
            <person name="Gharbi K."/>
            <person name="Hall N."/>
            <person name="Watson M."/>
            <person name="Adriaenssens E.M."/>
            <person name="Foster-Nyarko E."/>
            <person name="Jarju S."/>
            <person name="Secka A."/>
            <person name="Antonio M."/>
            <person name="Oren A."/>
            <person name="Chaudhuri R.R."/>
            <person name="La Ragione R."/>
            <person name="Hildebrand F."/>
            <person name="Pallen M.J."/>
        </authorList>
    </citation>
    <scope>NUCLEOTIDE SEQUENCE</scope>
    <source>
        <strain evidence="2">CHK183-1962</strain>
    </source>
</reference>
<feature type="chain" id="PRO_5039457423" description="Lipoprotein" evidence="1">
    <location>
        <begin position="20"/>
        <end position="210"/>
    </location>
</feature>
<name>A0A9D2BGZ4_9FIRM</name>
<evidence type="ECO:0008006" key="4">
    <source>
        <dbReference type="Google" id="ProtNLM"/>
    </source>
</evidence>
<organism evidence="2 3">
    <name type="scientific">Candidatus Fusicatenibacter merdavium</name>
    <dbReference type="NCBI Taxonomy" id="2838600"/>
    <lineage>
        <taxon>Bacteria</taxon>
        <taxon>Bacillati</taxon>
        <taxon>Bacillota</taxon>
        <taxon>Clostridia</taxon>
        <taxon>Lachnospirales</taxon>
        <taxon>Lachnospiraceae</taxon>
        <taxon>Fusicatenibacter</taxon>
    </lineage>
</organism>
<feature type="signal peptide" evidence="1">
    <location>
        <begin position="1"/>
        <end position="19"/>
    </location>
</feature>
<reference evidence="2" key="2">
    <citation type="submission" date="2021-04" db="EMBL/GenBank/DDBJ databases">
        <authorList>
            <person name="Gilroy R."/>
        </authorList>
    </citation>
    <scope>NUCLEOTIDE SEQUENCE</scope>
    <source>
        <strain evidence="2">CHK183-1962</strain>
    </source>
</reference>
<dbReference type="AlphaFoldDB" id="A0A9D2BGZ4"/>
<comment type="caution">
    <text evidence="2">The sequence shown here is derived from an EMBL/GenBank/DDBJ whole genome shotgun (WGS) entry which is preliminary data.</text>
</comment>
<dbReference type="Proteomes" id="UP000886890">
    <property type="component" value="Unassembled WGS sequence"/>
</dbReference>
<evidence type="ECO:0000313" key="2">
    <source>
        <dbReference type="EMBL" id="HIX76225.1"/>
    </source>
</evidence>
<sequence>MKKLFIIFALAAGLLSACSKTEPEKQISYDWPPPVEELSWGMSGEEAVEALGLTDDEITWEEAETGDPFGSGEKVKMRWFQMEEPMEFLEEEVSAAFYFNEKTGLDTISFEFADKSWRNIEVDVQKKLMENYESSWGTMLEELDGETLEMLKSYMVENGTPEDAAERMFSDEDLLHRPLASYELNMQEGSPAYGSLLFHGSQAAMMEHVF</sequence>
<proteinExistence type="predicted"/>
<evidence type="ECO:0000256" key="1">
    <source>
        <dbReference type="SAM" id="SignalP"/>
    </source>
</evidence>
<protein>
    <recommendedName>
        <fullName evidence="4">Lipoprotein</fullName>
    </recommendedName>
</protein>
<dbReference type="EMBL" id="DXEK01000018">
    <property type="protein sequence ID" value="HIX76225.1"/>
    <property type="molecule type" value="Genomic_DNA"/>
</dbReference>
<gene>
    <name evidence="2" type="ORF">H9734_01310</name>
</gene>
<evidence type="ECO:0000313" key="3">
    <source>
        <dbReference type="Proteomes" id="UP000886890"/>
    </source>
</evidence>
<keyword evidence="1" id="KW-0732">Signal</keyword>